<dbReference type="InterPro" id="IPR012910">
    <property type="entry name" value="Plug_dom"/>
</dbReference>
<dbReference type="OrthoDB" id="9768177at2"/>
<name>A0A4S1DUU2_9FLAO</name>
<keyword evidence="9" id="KW-0675">Receptor</keyword>
<dbReference type="NCBIfam" id="TIGR04056">
    <property type="entry name" value="OMP_RagA_SusC"/>
    <property type="match status" value="1"/>
</dbReference>
<dbReference type="RefSeq" id="WP_135877722.1">
    <property type="nucleotide sequence ID" value="NZ_SRSO01000019.1"/>
</dbReference>
<keyword evidence="10" id="KW-1185">Reference proteome</keyword>
<evidence type="ECO:0000256" key="5">
    <source>
        <dbReference type="ARBA" id="ARBA00023136"/>
    </source>
</evidence>
<gene>
    <name evidence="9" type="ORF">EM932_13510</name>
</gene>
<dbReference type="FunFam" id="2.170.130.10:FF:000008">
    <property type="entry name" value="SusC/RagA family TonB-linked outer membrane protein"/>
    <property type="match status" value="1"/>
</dbReference>
<dbReference type="Pfam" id="PF13715">
    <property type="entry name" value="CarbopepD_reg_2"/>
    <property type="match status" value="1"/>
</dbReference>
<accession>A0A4S1DUU2</accession>
<keyword evidence="4 7" id="KW-0812">Transmembrane</keyword>
<dbReference type="Gene3D" id="2.60.40.1120">
    <property type="entry name" value="Carboxypeptidase-like, regulatory domain"/>
    <property type="match status" value="1"/>
</dbReference>
<organism evidence="9 10">
    <name type="scientific">Flavivirga rizhaonensis</name>
    <dbReference type="NCBI Taxonomy" id="2559571"/>
    <lineage>
        <taxon>Bacteria</taxon>
        <taxon>Pseudomonadati</taxon>
        <taxon>Bacteroidota</taxon>
        <taxon>Flavobacteriia</taxon>
        <taxon>Flavobacteriales</taxon>
        <taxon>Flavobacteriaceae</taxon>
        <taxon>Flavivirga</taxon>
    </lineage>
</organism>
<evidence type="ECO:0000256" key="1">
    <source>
        <dbReference type="ARBA" id="ARBA00004571"/>
    </source>
</evidence>
<dbReference type="Proteomes" id="UP000307602">
    <property type="component" value="Unassembled WGS sequence"/>
</dbReference>
<feature type="domain" description="TonB-dependent receptor plug" evidence="8">
    <location>
        <begin position="128"/>
        <end position="250"/>
    </location>
</feature>
<dbReference type="PROSITE" id="PS52016">
    <property type="entry name" value="TONB_DEPENDENT_REC_3"/>
    <property type="match status" value="1"/>
</dbReference>
<dbReference type="AlphaFoldDB" id="A0A4S1DUU2"/>
<comment type="similarity">
    <text evidence="7">Belongs to the TonB-dependent receptor family.</text>
</comment>
<dbReference type="Gene3D" id="2.170.130.10">
    <property type="entry name" value="TonB-dependent receptor, plug domain"/>
    <property type="match status" value="1"/>
</dbReference>
<evidence type="ECO:0000313" key="9">
    <source>
        <dbReference type="EMBL" id="TGV01850.1"/>
    </source>
</evidence>
<dbReference type="InterPro" id="IPR023997">
    <property type="entry name" value="TonB-dep_OMP_SusC/RagA_CS"/>
</dbReference>
<comment type="caution">
    <text evidence="9">The sequence shown here is derived from an EMBL/GenBank/DDBJ whole genome shotgun (WGS) entry which is preliminary data.</text>
</comment>
<sequence length="1091" mass="119287">MKHVIPILLDNVKALYLKSILTLFIFVLQGHVLAQTTVTGKITSKEDGMPLPGVSIVVQGTNNGAVSDFDGNYSINVTKQDAVLVFTYIGFKDQIAVVGNQSTINIVLIVDTEQLDEVVVIGYGEVKRKDLTGSVVSLKAEDLNPVQAVSFEQGLVAKAPGVQVTTSSGQPGAAAKIRIRGGTSINASSDPLYVIDGFQLLGSGNSSSLGLGNSFSSPLNSIDPADIESIEVLKDASATAIYGARGANGVIIITTKRGKAGKSELNFETFTGFSNVVRGIDVLTPQEFIDWRNEFSPYNPDADPSDAGIDTFRDEFGNPYAPNDNRVIVSNWLDEVLRPATINSYRLSFNGGNEKTKYNGAVGYLNQNGIVENSDFERFSTNLRVDQTISDKLKAGISINAGFTKNSGVVSASSSDGGGQNGLLTGALLYAPVQGPYNAEFVEGAQFDDRGRVVSLRNGDVVNPTITLFGDSNLRRDFQTFAQTYLSYKVMDGLTAKATIGGSIYSSRGKAYYSEQYGWGLSAGGRAFYQHNQGTNIIGDFNLTYNKTFGDHNIIATAVHERQFNENESLRVSSNGFNLPGVNLDALESAAVSNKTVSSRDERSIISYLGRVNYKFKDRYLLTLSGRYDGSSNFAQKWGFFPSAAIAWRVSEEPFMSGIEALSDLKLRATYGETGNNSIASYSVLAAAVYRPYIFGGSDLQAGAILDRLQQDNLTWETTKQTDFGVSFGLFDNRISVDATYYIKKTDGLLLFKPIPETSGFTGSIENAGAMSNKGFEFTLNTINIDKDDFKWTTNFNISFNRNTVDDLVTTEELFFNGFGNKATSDFILREGEPLGSFFGYQRDGVYSYEDFEEFDGLSNQEAADLMYANGGVNGWFSQFYTLKDGIVQTGLYDKYRPGMPKFVDNNGDGVVNAEDRQILGNTQPDHYGGITNNFKYKNFDLGVVMNWSYGNEVYNKNRQKGGAQSIPHFNKLGWIRDRWTPENPTSDIMSVLGDTDGDLGFAANSTQIEDGSYLRMANVTLGYNFPKDVLDRIGLRNLRLYAAGDNLFLISNYTGYDPDVSVGGNQLTPGQDIDSYPRSRQFRVGVQVGF</sequence>
<dbReference type="InterPro" id="IPR039426">
    <property type="entry name" value="TonB-dep_rcpt-like"/>
</dbReference>
<dbReference type="Gene3D" id="2.40.170.20">
    <property type="entry name" value="TonB-dependent receptor, beta-barrel domain"/>
    <property type="match status" value="1"/>
</dbReference>
<evidence type="ECO:0000256" key="3">
    <source>
        <dbReference type="ARBA" id="ARBA00022452"/>
    </source>
</evidence>
<keyword evidence="6 7" id="KW-0998">Cell outer membrane</keyword>
<evidence type="ECO:0000256" key="2">
    <source>
        <dbReference type="ARBA" id="ARBA00022448"/>
    </source>
</evidence>
<evidence type="ECO:0000313" key="10">
    <source>
        <dbReference type="Proteomes" id="UP000307602"/>
    </source>
</evidence>
<dbReference type="SUPFAM" id="SSF56935">
    <property type="entry name" value="Porins"/>
    <property type="match status" value="1"/>
</dbReference>
<reference evidence="9 10" key="1">
    <citation type="submission" date="2019-04" db="EMBL/GenBank/DDBJ databases">
        <authorList>
            <person name="Liu A."/>
        </authorList>
    </citation>
    <scope>NUCLEOTIDE SEQUENCE [LARGE SCALE GENOMIC DNA]</scope>
    <source>
        <strain evidence="9 10">RZ03</strain>
    </source>
</reference>
<dbReference type="GO" id="GO:0009279">
    <property type="term" value="C:cell outer membrane"/>
    <property type="evidence" value="ECO:0007669"/>
    <property type="project" value="UniProtKB-SubCell"/>
</dbReference>
<keyword evidence="2 7" id="KW-0813">Transport</keyword>
<keyword evidence="3 7" id="KW-1134">Transmembrane beta strand</keyword>
<evidence type="ECO:0000256" key="6">
    <source>
        <dbReference type="ARBA" id="ARBA00023237"/>
    </source>
</evidence>
<dbReference type="InterPro" id="IPR037066">
    <property type="entry name" value="Plug_dom_sf"/>
</dbReference>
<dbReference type="InterPro" id="IPR023996">
    <property type="entry name" value="TonB-dep_OMP_SusC/RagA"/>
</dbReference>
<protein>
    <submittedName>
        <fullName evidence="9">TonB-dependent receptor</fullName>
    </submittedName>
</protein>
<dbReference type="NCBIfam" id="TIGR04057">
    <property type="entry name" value="SusC_RagA_signa"/>
    <property type="match status" value="1"/>
</dbReference>
<evidence type="ECO:0000259" key="8">
    <source>
        <dbReference type="Pfam" id="PF07715"/>
    </source>
</evidence>
<dbReference type="EMBL" id="SRSO01000019">
    <property type="protein sequence ID" value="TGV01850.1"/>
    <property type="molecule type" value="Genomic_DNA"/>
</dbReference>
<proteinExistence type="inferred from homology"/>
<keyword evidence="5 7" id="KW-0472">Membrane</keyword>
<evidence type="ECO:0000256" key="7">
    <source>
        <dbReference type="PROSITE-ProRule" id="PRU01360"/>
    </source>
</evidence>
<dbReference type="InterPro" id="IPR036942">
    <property type="entry name" value="Beta-barrel_TonB_sf"/>
</dbReference>
<dbReference type="SUPFAM" id="SSF49464">
    <property type="entry name" value="Carboxypeptidase regulatory domain-like"/>
    <property type="match status" value="1"/>
</dbReference>
<dbReference type="Pfam" id="PF07715">
    <property type="entry name" value="Plug"/>
    <property type="match status" value="1"/>
</dbReference>
<evidence type="ECO:0000256" key="4">
    <source>
        <dbReference type="ARBA" id="ARBA00022692"/>
    </source>
</evidence>
<comment type="subcellular location">
    <subcellularLocation>
        <location evidence="1 7">Cell outer membrane</location>
        <topology evidence="1 7">Multi-pass membrane protein</topology>
    </subcellularLocation>
</comment>
<dbReference type="InterPro" id="IPR008969">
    <property type="entry name" value="CarboxyPept-like_regulatory"/>
</dbReference>